<dbReference type="AlphaFoldDB" id="A0A8T0DTB7"/>
<dbReference type="PROSITE" id="PS01036">
    <property type="entry name" value="HSP70_3"/>
    <property type="match status" value="1"/>
</dbReference>
<dbReference type="GO" id="GO:0005524">
    <property type="term" value="F:ATP binding"/>
    <property type="evidence" value="ECO:0007669"/>
    <property type="project" value="UniProtKB-KW"/>
</dbReference>
<keyword evidence="3" id="KW-0067">ATP-binding</keyword>
<name>A0A8T0DTB7_9TREM</name>
<dbReference type="SUPFAM" id="SSF100934">
    <property type="entry name" value="Heat shock protein 70kD (HSP70), C-terminal subdomain"/>
    <property type="match status" value="1"/>
</dbReference>
<dbReference type="PRINTS" id="PR00301">
    <property type="entry name" value="HEATSHOCK70"/>
</dbReference>
<protein>
    <submittedName>
        <fullName evidence="6">Uncharacterized protein</fullName>
    </submittedName>
</protein>
<dbReference type="InterPro" id="IPR043129">
    <property type="entry name" value="ATPase_NBD"/>
</dbReference>
<dbReference type="GO" id="GO:0005829">
    <property type="term" value="C:cytosol"/>
    <property type="evidence" value="ECO:0007669"/>
    <property type="project" value="TreeGrafter"/>
</dbReference>
<dbReference type="GO" id="GO:0005634">
    <property type="term" value="C:nucleus"/>
    <property type="evidence" value="ECO:0007669"/>
    <property type="project" value="TreeGrafter"/>
</dbReference>
<evidence type="ECO:0000256" key="4">
    <source>
        <dbReference type="SAM" id="Coils"/>
    </source>
</evidence>
<dbReference type="Proteomes" id="UP000699462">
    <property type="component" value="Unassembled WGS sequence"/>
</dbReference>
<keyword evidence="4" id="KW-0175">Coiled coil</keyword>
<dbReference type="InterPro" id="IPR013126">
    <property type="entry name" value="Hsp_70_fam"/>
</dbReference>
<evidence type="ECO:0000256" key="5">
    <source>
        <dbReference type="SAM" id="MobiDB-lite"/>
    </source>
</evidence>
<feature type="region of interest" description="Disordered" evidence="5">
    <location>
        <begin position="722"/>
        <end position="747"/>
    </location>
</feature>
<evidence type="ECO:0000256" key="2">
    <source>
        <dbReference type="ARBA" id="ARBA00022741"/>
    </source>
</evidence>
<dbReference type="FunFam" id="3.90.640.10:FF:000003">
    <property type="entry name" value="Molecular chaperone DnaK"/>
    <property type="match status" value="1"/>
</dbReference>
<dbReference type="Gene3D" id="3.90.640.10">
    <property type="entry name" value="Actin, Chain A, domain 4"/>
    <property type="match status" value="1"/>
</dbReference>
<dbReference type="GO" id="GO:0140662">
    <property type="term" value="F:ATP-dependent protein folding chaperone"/>
    <property type="evidence" value="ECO:0007669"/>
    <property type="project" value="InterPro"/>
</dbReference>
<comment type="caution">
    <text evidence="6">The sequence shown here is derived from an EMBL/GenBank/DDBJ whole genome shotgun (WGS) entry which is preliminary data.</text>
</comment>
<gene>
    <name evidence="6" type="ORF">P879_01558</name>
</gene>
<dbReference type="OrthoDB" id="6237591at2759"/>
<dbReference type="InterPro" id="IPR018181">
    <property type="entry name" value="Heat_shock_70_CS"/>
</dbReference>
<organism evidence="6 7">
    <name type="scientific">Paragonimus westermani</name>
    <dbReference type="NCBI Taxonomy" id="34504"/>
    <lineage>
        <taxon>Eukaryota</taxon>
        <taxon>Metazoa</taxon>
        <taxon>Spiralia</taxon>
        <taxon>Lophotrochozoa</taxon>
        <taxon>Platyhelminthes</taxon>
        <taxon>Trematoda</taxon>
        <taxon>Digenea</taxon>
        <taxon>Plagiorchiida</taxon>
        <taxon>Troglotremata</taxon>
        <taxon>Troglotrematidae</taxon>
        <taxon>Paragonimus</taxon>
    </lineage>
</organism>
<dbReference type="SUPFAM" id="SSF53067">
    <property type="entry name" value="Actin-like ATPase domain"/>
    <property type="match status" value="2"/>
</dbReference>
<dbReference type="Gene3D" id="1.20.1270.10">
    <property type="match status" value="1"/>
</dbReference>
<keyword evidence="7" id="KW-1185">Reference proteome</keyword>
<keyword evidence="2" id="KW-0547">Nucleotide-binding</keyword>
<evidence type="ECO:0000313" key="7">
    <source>
        <dbReference type="Proteomes" id="UP000699462"/>
    </source>
</evidence>
<comment type="similarity">
    <text evidence="1">Belongs to the heat shock protein 70 family.</text>
</comment>
<dbReference type="Gene3D" id="3.30.420.40">
    <property type="match status" value="2"/>
</dbReference>
<accession>A0A8T0DTB7</accession>
<sequence length="1013" mass="115617">MECIAIGFDVGNLNSHIAIIYRDGRVEIVSNEYGDRKTPTYVTFAGKLRLVGTAAVLQDTLTSKSFGNFLPLLGRKIDDVPEDHWKYLNKKSITSNEDGRMKIKMEFNNMGWEITPEQLLAMQLLKLKQNSRMHSDIPDIPVGISVPCYLTDPERRAVLDAAKVADLRNVTLINHVDALCSYYMVYNKKLPERNKPVKNVAFVSMGYTGTEVAICGFQKGVVEIQSIEYDANLGGRDFDQAIFEELIVKFEKANDVKIDRHSKRAERIRRECANLKVKLSANKVSLPIRVDGLGSGKILQAQMSREELEKLCDKLVLRFRGVLERCLCSSKLRTVDVIELVGGSSRIPILKEMIYKVFNKRPQSTLNAEESAATLKHFKVENIKPVCFSLYSVSLYWTSSTGEKTIELFPKTYKNPPIRTVRVTFSAGFVLGLRYSESKRHIGTLKFLNKSKVYQTFRIKLKMDVNGLVVVDCAEKIEDTFHTNSNTEETGYLMIGVSGRNATTEDSNYVIKSVVVSDEIDDTTGVNVDISVEFTGYREERLQEFIAAEAEILKIDTLERERLKAKNDLEACIFVLRNRLREFEDSVEKNELHDLVEQISNWIKETDENTGTEAFEEQQTKLEKKSDVLNKMKQTSQVKMKELKQTIDQYRATLNEIGETKLNPDSLKVLEQLLTDADNWTENRSSTSPTEICEKHETLVRECEKILDSIAQEDNKIKGSLTVALPEPKNQGPQEDQGTGQEKSNRNAEIGQVCDQLGELIGELQSQLYGCEDYPATSRIRELIESVKLWMEQQSDKATNEDWQQRKNVLHKEMEQLIAWKSAINENAPGSIADVQDRIMDYRFVASEHTINFQDALMQFKNTFGLGVSGAQSTCVWTLEAAEHQQSLISDMKQKLRTFQQRSSQMFHDLLKALEQLKNNCKTSSQTQKEIESVMKNSKMHVNFLNKDYRHTIVLLQEYEGWLKQQLTKMTHISGQVEHDNKGQETNRLKAYPNDLKHRIKHNCVFSLVSSEQ</sequence>
<dbReference type="PANTHER" id="PTHR45639:SF28">
    <property type="entry name" value="HEAT SHOCK PROTEIN-LIKE PROTEIN"/>
    <property type="match status" value="1"/>
</dbReference>
<evidence type="ECO:0000256" key="1">
    <source>
        <dbReference type="ARBA" id="ARBA00007381"/>
    </source>
</evidence>
<dbReference type="Pfam" id="PF00012">
    <property type="entry name" value="HSP70"/>
    <property type="match status" value="1"/>
</dbReference>
<feature type="coiled-coil region" evidence="4">
    <location>
        <begin position="615"/>
        <end position="660"/>
    </location>
</feature>
<dbReference type="PANTHER" id="PTHR45639">
    <property type="entry name" value="HSC70CB, ISOFORM G-RELATED"/>
    <property type="match status" value="1"/>
</dbReference>
<dbReference type="Gene3D" id="3.30.30.30">
    <property type="match status" value="1"/>
</dbReference>
<reference evidence="6 7" key="1">
    <citation type="submission" date="2019-07" db="EMBL/GenBank/DDBJ databases">
        <title>Annotation for the trematode Paragonimus westermani.</title>
        <authorList>
            <person name="Choi Y.-J."/>
        </authorList>
    </citation>
    <scope>NUCLEOTIDE SEQUENCE [LARGE SCALE GENOMIC DNA]</scope>
    <source>
        <strain evidence="6">180907_Pwestermani</strain>
    </source>
</reference>
<proteinExistence type="inferred from homology"/>
<feature type="compositionally biased region" description="Polar residues" evidence="5">
    <location>
        <begin position="731"/>
        <end position="742"/>
    </location>
</feature>
<evidence type="ECO:0000313" key="6">
    <source>
        <dbReference type="EMBL" id="KAF8570318.1"/>
    </source>
</evidence>
<dbReference type="EMBL" id="JTDF01001228">
    <property type="protein sequence ID" value="KAF8570318.1"/>
    <property type="molecule type" value="Genomic_DNA"/>
</dbReference>
<evidence type="ECO:0000256" key="3">
    <source>
        <dbReference type="ARBA" id="ARBA00022840"/>
    </source>
</evidence>
<dbReference type="InterPro" id="IPR029048">
    <property type="entry name" value="HSP70_C_sf"/>
</dbReference>